<dbReference type="Gene3D" id="3.90.550.50">
    <property type="match status" value="1"/>
</dbReference>
<dbReference type="Pfam" id="PF05679">
    <property type="entry name" value="CHGN"/>
    <property type="match status" value="1"/>
</dbReference>
<dbReference type="InterPro" id="IPR051227">
    <property type="entry name" value="CS_glycosyltransferase"/>
</dbReference>
<dbReference type="Pfam" id="PF02434">
    <property type="entry name" value="Fringe"/>
    <property type="match status" value="1"/>
</dbReference>
<evidence type="ECO:0000256" key="4">
    <source>
        <dbReference type="ARBA" id="ARBA00022679"/>
    </source>
</evidence>
<evidence type="ECO:0000256" key="7">
    <source>
        <dbReference type="ARBA" id="ARBA00022989"/>
    </source>
</evidence>
<dbReference type="GO" id="GO:0047238">
    <property type="term" value="F:glucuronosyl-N-acetylgalactosaminyl-proteoglycan 4-beta-N-acetylgalactosaminyltransferase activity"/>
    <property type="evidence" value="ECO:0007669"/>
    <property type="project" value="TreeGrafter"/>
</dbReference>
<evidence type="ECO:0000256" key="1">
    <source>
        <dbReference type="ARBA" id="ARBA00004447"/>
    </source>
</evidence>
<evidence type="ECO:0000256" key="6">
    <source>
        <dbReference type="ARBA" id="ARBA00022968"/>
    </source>
</evidence>
<keyword evidence="4 10" id="KW-0808">Transferase</keyword>
<reference evidence="12" key="1">
    <citation type="journal article" date="2016" name="Sci. Rep.">
        <title>Molecular characterization of firefly nuptial gifts: a multi-omics approach sheds light on postcopulatory sexual selection.</title>
        <authorList>
            <person name="Al-Wathiqui N."/>
            <person name="Fallon T.R."/>
            <person name="South A."/>
            <person name="Weng J.K."/>
            <person name="Lewis S.M."/>
        </authorList>
    </citation>
    <scope>NUCLEOTIDE SEQUENCE</scope>
</reference>
<evidence type="ECO:0000256" key="2">
    <source>
        <dbReference type="ARBA" id="ARBA00009239"/>
    </source>
</evidence>
<name>A0A1Y1N8D2_PHOPY</name>
<dbReference type="GO" id="GO:0032580">
    <property type="term" value="C:Golgi cisterna membrane"/>
    <property type="evidence" value="ECO:0007669"/>
    <property type="project" value="UniProtKB-SubCell"/>
</dbReference>
<protein>
    <recommendedName>
        <fullName evidence="10">Hexosyltransferase</fullName>
        <ecNumber evidence="10">2.4.1.-</ecNumber>
    </recommendedName>
</protein>
<evidence type="ECO:0000256" key="8">
    <source>
        <dbReference type="ARBA" id="ARBA00023034"/>
    </source>
</evidence>
<keyword evidence="6 10" id="KW-0735">Signal-anchor</keyword>
<sequence length="741" mass="85592">MILLKLSRKMISSNFYLLLGILLGVCISCYLDSTCRPYRDPKLKEETLDLQPVTRKRISQKIIHSNKPPTSSKEPEKLVRPHYISTELSIRDKLFVGVLTSEDKINTQAVYINKTVTHLVDKVKFFITVHNKMRHTFNLTGIVGFTDSRSRYRPFQMIKYVGDTFMQGYDYYFFMNDFNYLNVRELKQLVGKVSVSNDVYLGTLVDDGSYCNLDAGILISNSVLRALRANLDWCINNAVSDDSSENLGRCVYYSTKLECQASVKGRFLSSYKLKHFQLEKHLQPLSKRKEFNRAVVVYPILQAKDFHILNAYFSRRRLEKLQSEIADLSKGLNGTWPPGQRVAAKPATRFDVLPQLYFNSTHLFFPDDFTNIRPHTTADYLDVQKVIKAITDKVLYDNSETFQYRRLVNGYRRFDLSRGMDYTIDLGFRNLQTGKEVIKRFEVCKPLGKVEFVPAPYVTENVRATILLPVEETDGDLAQEFLNNYEKVIMRRRDKVMLMLVLMYQSSSPSKGNSDIFATLKQRATKLSNKYHSDEMRIVWVSIRLPAVNGTMTLGNCKVLNFAMVDLAMRKIGTDALVLVLDVHADFTPEFLNRVRMNTISNFQVFSPIPFRQYNPNVTHADALDVKKTVGHFDRDEYKYIAFYGKDYVTARKKAQDEIPIVRTDNDIAKIVGNTHSGNIYELFLKYLDNIHCMRATEKDLRVKYHEDMSNGDRSNLFVGTKLQLAKIILDFQNVIDVIYK</sequence>
<feature type="domain" description="Fringe-like glycosyltransferase" evidence="11">
    <location>
        <begin position="92"/>
        <end position="203"/>
    </location>
</feature>
<dbReference type="PANTHER" id="PTHR12369:SF13">
    <property type="entry name" value="HEXOSYLTRANSFERASE"/>
    <property type="match status" value="1"/>
</dbReference>
<keyword evidence="3" id="KW-0328">Glycosyltransferase</keyword>
<dbReference type="EC" id="2.4.1.-" evidence="10"/>
<comment type="subcellular location">
    <subcellularLocation>
        <location evidence="1 10">Golgi apparatus</location>
        <location evidence="1 10">Golgi stack membrane</location>
        <topology evidence="1 10">Single-pass type II membrane protein</topology>
    </subcellularLocation>
</comment>
<accession>A0A1Y1N8D2</accession>
<keyword evidence="5" id="KW-0812">Transmembrane</keyword>
<evidence type="ECO:0000313" key="12">
    <source>
        <dbReference type="EMBL" id="JAV93728.1"/>
    </source>
</evidence>
<evidence type="ECO:0000256" key="9">
    <source>
        <dbReference type="ARBA" id="ARBA00023136"/>
    </source>
</evidence>
<organism evidence="12">
    <name type="scientific">Photinus pyralis</name>
    <name type="common">Common eastern firefly</name>
    <name type="synonym">Lampyris pyralis</name>
    <dbReference type="NCBI Taxonomy" id="7054"/>
    <lineage>
        <taxon>Eukaryota</taxon>
        <taxon>Metazoa</taxon>
        <taxon>Ecdysozoa</taxon>
        <taxon>Arthropoda</taxon>
        <taxon>Hexapoda</taxon>
        <taxon>Insecta</taxon>
        <taxon>Pterygota</taxon>
        <taxon>Neoptera</taxon>
        <taxon>Endopterygota</taxon>
        <taxon>Coleoptera</taxon>
        <taxon>Polyphaga</taxon>
        <taxon>Elateriformia</taxon>
        <taxon>Elateroidea</taxon>
        <taxon>Lampyridae</taxon>
        <taxon>Lampyrinae</taxon>
        <taxon>Photinus</taxon>
    </lineage>
</organism>
<evidence type="ECO:0000256" key="10">
    <source>
        <dbReference type="RuleBase" id="RU364016"/>
    </source>
</evidence>
<keyword evidence="7" id="KW-1133">Transmembrane helix</keyword>
<proteinExistence type="inferred from homology"/>
<dbReference type="InterPro" id="IPR003378">
    <property type="entry name" value="Fringe-like_glycosylTrfase"/>
</dbReference>
<dbReference type="PANTHER" id="PTHR12369">
    <property type="entry name" value="CHONDROITIN SYNTHASE"/>
    <property type="match status" value="1"/>
</dbReference>
<keyword evidence="8 10" id="KW-0333">Golgi apparatus</keyword>
<comment type="similarity">
    <text evidence="2 10">Belongs to the chondroitin N-acetylgalactosaminyltransferase family.</text>
</comment>
<evidence type="ECO:0000259" key="11">
    <source>
        <dbReference type="Pfam" id="PF02434"/>
    </source>
</evidence>
<keyword evidence="9" id="KW-0472">Membrane</keyword>
<dbReference type="EMBL" id="GEZM01010916">
    <property type="protein sequence ID" value="JAV93728.1"/>
    <property type="molecule type" value="Transcribed_RNA"/>
</dbReference>
<evidence type="ECO:0000256" key="5">
    <source>
        <dbReference type="ARBA" id="ARBA00022692"/>
    </source>
</evidence>
<dbReference type="AlphaFoldDB" id="A0A1Y1N8D2"/>
<dbReference type="InterPro" id="IPR008428">
    <property type="entry name" value="Chond_GalNAc"/>
</dbReference>
<evidence type="ECO:0000256" key="3">
    <source>
        <dbReference type="ARBA" id="ARBA00022676"/>
    </source>
</evidence>